<proteinExistence type="predicted"/>
<evidence type="ECO:0000313" key="3">
    <source>
        <dbReference type="Proteomes" id="UP000218113"/>
    </source>
</evidence>
<reference evidence="3" key="1">
    <citation type="submission" date="2017-08" db="EMBL/GenBank/DDBJ databases">
        <title>A dynamic microbial community with high functional redundancy inhabits the cold, oxic subseafloor aquifer.</title>
        <authorList>
            <person name="Tully B.J."/>
            <person name="Wheat C.G."/>
            <person name="Glazer B.T."/>
            <person name="Huber J.A."/>
        </authorList>
    </citation>
    <scope>NUCLEOTIDE SEQUENCE [LARGE SCALE GENOMIC DNA]</scope>
</reference>
<dbReference type="AlphaFoldDB" id="A0A2A4SUF6"/>
<evidence type="ECO:0000256" key="1">
    <source>
        <dbReference type="SAM" id="MobiDB-lite"/>
    </source>
</evidence>
<sequence length="108" mass="12482">FDLSFLENLRSLHLELENNVPYLDDVQSLINVTSIRGEEGELIVEELLEQWPENQKALELIKQRVMADPIYRNTLISEDGTYTTLLVRSDPYGDESETPLNETTVRLM</sequence>
<feature type="region of interest" description="Disordered" evidence="1">
    <location>
        <begin position="88"/>
        <end position="108"/>
    </location>
</feature>
<gene>
    <name evidence="2" type="ORF">COB67_11600</name>
</gene>
<feature type="non-terminal residue" evidence="2">
    <location>
        <position position="1"/>
    </location>
</feature>
<name>A0A2A4SUF6_9DELT</name>
<organism evidence="2 3">
    <name type="scientific">SAR324 cluster bacterium</name>
    <dbReference type="NCBI Taxonomy" id="2024889"/>
    <lineage>
        <taxon>Bacteria</taxon>
        <taxon>Deltaproteobacteria</taxon>
        <taxon>SAR324 cluster</taxon>
    </lineage>
</organism>
<accession>A0A2A4SUF6</accession>
<dbReference type="EMBL" id="NVSR01000122">
    <property type="protein sequence ID" value="PCI24525.1"/>
    <property type="molecule type" value="Genomic_DNA"/>
</dbReference>
<protein>
    <submittedName>
        <fullName evidence="2">RND transporter</fullName>
    </submittedName>
</protein>
<feature type="compositionally biased region" description="Polar residues" evidence="1">
    <location>
        <begin position="98"/>
        <end position="108"/>
    </location>
</feature>
<dbReference type="Proteomes" id="UP000218113">
    <property type="component" value="Unassembled WGS sequence"/>
</dbReference>
<evidence type="ECO:0000313" key="2">
    <source>
        <dbReference type="EMBL" id="PCI24525.1"/>
    </source>
</evidence>
<comment type="caution">
    <text evidence="2">The sequence shown here is derived from an EMBL/GenBank/DDBJ whole genome shotgun (WGS) entry which is preliminary data.</text>
</comment>